<accession>U4QXR3</accession>
<dbReference type="AlphaFoldDB" id="U4QXR3"/>
<evidence type="ECO:0000313" key="1">
    <source>
        <dbReference type="EMBL" id="EPR07790.1"/>
    </source>
</evidence>
<proteinExistence type="predicted"/>
<name>U4QXR3_9FIRM</name>
<dbReference type="RefSeq" id="WP_020817355.1">
    <property type="nucleotide sequence ID" value="NZ_ATAY01000098.1"/>
</dbReference>
<dbReference type="PATRIC" id="fig|1330534.3.peg.3979"/>
<sequence length="66" mass="7514">MVEYTDTLIVSEFRSGKSIDRIAQDMLLAEKGRGNKVNKLNCKQKAETAILNYLILNNRCKKRVIG</sequence>
<dbReference type="EMBL" id="ATAY01000098">
    <property type="protein sequence ID" value="EPR07790.1"/>
    <property type="molecule type" value="Genomic_DNA"/>
</dbReference>
<gene>
    <name evidence="1" type="ORF">L323_20030</name>
</gene>
<protein>
    <submittedName>
        <fullName evidence="1">Uncharacterized protein</fullName>
    </submittedName>
</protein>
<evidence type="ECO:0000313" key="2">
    <source>
        <dbReference type="Proteomes" id="UP000016860"/>
    </source>
</evidence>
<reference evidence="1 2" key="1">
    <citation type="journal article" date="2013" name="Genome Announc.">
        <title>Draft Genome Sequence of the Cellulolytic Bacterium Clostridium papyrosolvens C7 (ATCC 700395).</title>
        <authorList>
            <person name="Zepeda V."/>
            <person name="Dassa B."/>
            <person name="Borovok I."/>
            <person name="Lamed R."/>
            <person name="Bayer E.A."/>
            <person name="Cate J.H."/>
        </authorList>
    </citation>
    <scope>NUCLEOTIDE SEQUENCE [LARGE SCALE GENOMIC DNA]</scope>
    <source>
        <strain evidence="1 2">C7</strain>
    </source>
</reference>
<organism evidence="1 2">
    <name type="scientific">Ruminiclostridium papyrosolvens C7</name>
    <dbReference type="NCBI Taxonomy" id="1330534"/>
    <lineage>
        <taxon>Bacteria</taxon>
        <taxon>Bacillati</taxon>
        <taxon>Bacillota</taxon>
        <taxon>Clostridia</taxon>
        <taxon>Eubacteriales</taxon>
        <taxon>Oscillospiraceae</taxon>
        <taxon>Ruminiclostridium</taxon>
    </lineage>
</organism>
<comment type="caution">
    <text evidence="1">The sequence shown here is derived from an EMBL/GenBank/DDBJ whole genome shotgun (WGS) entry which is preliminary data.</text>
</comment>
<dbReference type="Proteomes" id="UP000016860">
    <property type="component" value="Unassembled WGS sequence"/>
</dbReference>
<dbReference type="OrthoDB" id="9857328at2"/>